<evidence type="ECO:0000256" key="5">
    <source>
        <dbReference type="ARBA" id="ARBA00022614"/>
    </source>
</evidence>
<dbReference type="SUPFAM" id="SSF52540">
    <property type="entry name" value="P-loop containing nucleoside triphosphate hydrolases"/>
    <property type="match status" value="1"/>
</dbReference>
<dbReference type="InterPro" id="IPR042197">
    <property type="entry name" value="Apaf_helical"/>
</dbReference>
<dbReference type="EMBL" id="BAABME010000992">
    <property type="protein sequence ID" value="GAA0146848.1"/>
    <property type="molecule type" value="Genomic_DNA"/>
</dbReference>
<dbReference type="Gene3D" id="3.80.10.10">
    <property type="entry name" value="Ribonuclease Inhibitor"/>
    <property type="match status" value="1"/>
</dbReference>
<dbReference type="GO" id="GO:0051607">
    <property type="term" value="P:defense response to virus"/>
    <property type="evidence" value="ECO:0007669"/>
    <property type="project" value="UniProtKB-ARBA"/>
</dbReference>
<evidence type="ECO:0000259" key="12">
    <source>
        <dbReference type="Pfam" id="PF23559"/>
    </source>
</evidence>
<dbReference type="InterPro" id="IPR058922">
    <property type="entry name" value="WHD_DRP"/>
</dbReference>
<dbReference type="InterPro" id="IPR002182">
    <property type="entry name" value="NB-ARC"/>
</dbReference>
<dbReference type="FunFam" id="3.40.50.300:FF:001091">
    <property type="entry name" value="Probable disease resistance protein At1g61300"/>
    <property type="match status" value="1"/>
</dbReference>
<evidence type="ECO:0000256" key="7">
    <source>
        <dbReference type="ARBA" id="ARBA00022737"/>
    </source>
</evidence>
<dbReference type="InterPro" id="IPR027417">
    <property type="entry name" value="P-loop_NTPase"/>
</dbReference>
<evidence type="ECO:0000256" key="4">
    <source>
        <dbReference type="ARBA" id="ARBA00022490"/>
    </source>
</evidence>
<accession>A0AAV3P6N4</accession>
<dbReference type="Gene3D" id="3.40.50.300">
    <property type="entry name" value="P-loop containing nucleotide triphosphate hydrolases"/>
    <property type="match status" value="1"/>
</dbReference>
<sequence length="1208" mass="139128">MSSGMEDISISVLLLDNLEKYYEGTETGSILKDHIRSLKNGLQFLGKLHFFSIDGKLANRVEHLVRHVKHTLTSCEDENNGVLDIVKLAQAYEYLRELMRYLIIDPRYNGKSFSIFRKEIRSNLNYREVIDLLLENISKVLGTWNGNNNATDDDQIVDMMETVGELRRGLTYYKPLYISLAHPPYHTYNYKPLARFLNQAAVAIYLLLVGKVDEKTVVLSLQRIMRCQEKCRNLNIYVRFLKFSSSGFSSYVKGQFYILDNLIHILAMNSDSLNDANRHLYAELKELRTFVANQRGSERLNHYLGLTASTESICYQAVPVVSSCYLEEVEVEQHMHQKLDQILISVIDQIRMIKCRHASQEEIKLYDCPKVDGLGFLEFFLERLKELKGHEKMSVIRDEIGALYTDIHFLVSSPNTSQEKLASEGIWTQIVRLAYQAEYVMDLYLVIPDAVCTSTLSNIVREVTEIKERQLAVPVEDFSGTTTSHVHGPPLQHNNVFHGFEEEIDAMMKYLSGGENDLQVISVVGMAGAGKTSLAMHLFQESSLVGHFDSKAWCTVSQSYQRKHLLLTILNQIDPFDFDIRERDEQEIADMLCRSLKKRRFLVVIDDVWDVSLWSYLSLYFPNDKTRSRILITTRDHHVASKSKSSIHKLRPLTEDESYELLLKKFPQQQSLPINLARIAKEVVKSCKGLPLSIVIIGGLMRNAERNEEIWSQIAKDVTSTILSDPQGKCKDILELSYSHLPNHLKSCLLYLGVFPEDYEISVTWLVRLWVAEGFVRGGLTSEECVENVGKGYVDDLIMRSLVIPKKGKTEGGVKSFQLHDLLRDFCLTKAKEEHFFTVLDDKGTFDLSLCPRRICINRGKEKHLPFITLNNIRTIISFCKSNLGDVDIERVMESEHMSLLNVMDMDELIAPASYMHRFVHLRYLAIWNVHRSGKASVQSSISMLWNLQILILSFSDNHVFEVPDFIWDMVKLRHIHLLPSALFPYHDSKRLQDSSVLLENLMSLSKPRLQYGDSNWLRKLPRLQKLSCIFFTSWDDSLQRYRFPELDLCNRLTSLKVEKGLEGYQRDWCKLHFPASLRKLSLSEFMLDSNDISEIGKSLPNLVVLKLHICIKNWVVNDEDFPTLKVLKITSWCLHEWDASEDSFPNLEQLWLKSCDSLERIPLGFGDIPSLRLISIERCNNPVYASAKEIKKIQVDAQNLELKINLF</sequence>
<feature type="domain" description="NB-ARC" evidence="11">
    <location>
        <begin position="501"/>
        <end position="667"/>
    </location>
</feature>
<keyword evidence="9" id="KW-0611">Plant defense</keyword>
<organism evidence="13 14">
    <name type="scientific">Lithospermum erythrorhizon</name>
    <name type="common">Purple gromwell</name>
    <name type="synonym">Lithospermum officinale var. erythrorhizon</name>
    <dbReference type="NCBI Taxonomy" id="34254"/>
    <lineage>
        <taxon>Eukaryota</taxon>
        <taxon>Viridiplantae</taxon>
        <taxon>Streptophyta</taxon>
        <taxon>Embryophyta</taxon>
        <taxon>Tracheophyta</taxon>
        <taxon>Spermatophyta</taxon>
        <taxon>Magnoliopsida</taxon>
        <taxon>eudicotyledons</taxon>
        <taxon>Gunneridae</taxon>
        <taxon>Pentapetalae</taxon>
        <taxon>asterids</taxon>
        <taxon>lamiids</taxon>
        <taxon>Boraginales</taxon>
        <taxon>Boraginaceae</taxon>
        <taxon>Boraginoideae</taxon>
        <taxon>Lithospermeae</taxon>
        <taxon>Lithospermum</taxon>
    </lineage>
</organism>
<comment type="function">
    <text evidence="1">Confers resistance to late blight (Phytophthora infestans) races carrying the avirulence gene Avr1. Resistance proteins guard the plant against pathogens that contain an appropriate avirulence protein via an indirect interaction with this avirulence protein. That triggers a defense system including the hypersensitive response, which restricts the pathogen growth.</text>
</comment>
<dbReference type="GO" id="GO:0043531">
    <property type="term" value="F:ADP binding"/>
    <property type="evidence" value="ECO:0007669"/>
    <property type="project" value="InterPro"/>
</dbReference>
<evidence type="ECO:0000256" key="9">
    <source>
        <dbReference type="ARBA" id="ARBA00022821"/>
    </source>
</evidence>
<proteinExistence type="inferred from homology"/>
<dbReference type="InterPro" id="IPR036388">
    <property type="entry name" value="WH-like_DNA-bd_sf"/>
</dbReference>
<name>A0AAV3P6N4_LITER</name>
<evidence type="ECO:0000259" key="11">
    <source>
        <dbReference type="Pfam" id="PF00931"/>
    </source>
</evidence>
<evidence type="ECO:0000256" key="6">
    <source>
        <dbReference type="ARBA" id="ARBA00022667"/>
    </source>
</evidence>
<dbReference type="InterPro" id="IPR044974">
    <property type="entry name" value="Disease_R_plants"/>
</dbReference>
<dbReference type="FunFam" id="1.10.10.10:FF:000322">
    <property type="entry name" value="Probable disease resistance protein At1g63360"/>
    <property type="match status" value="1"/>
</dbReference>
<gene>
    <name evidence="13" type="ORF">LIER_06705</name>
</gene>
<keyword evidence="4" id="KW-0963">Cytoplasm</keyword>
<dbReference type="PANTHER" id="PTHR23155:SF1152">
    <property type="entry name" value="AAA+ ATPASE DOMAIN-CONTAINING PROTEIN"/>
    <property type="match status" value="1"/>
</dbReference>
<dbReference type="AlphaFoldDB" id="A0AAV3P6N4"/>
<dbReference type="Gene3D" id="1.10.8.430">
    <property type="entry name" value="Helical domain of apoptotic protease-activating factors"/>
    <property type="match status" value="1"/>
</dbReference>
<dbReference type="SUPFAM" id="SSF52058">
    <property type="entry name" value="L domain-like"/>
    <property type="match status" value="1"/>
</dbReference>
<keyword evidence="8" id="KW-0547">Nucleotide-binding</keyword>
<evidence type="ECO:0000256" key="3">
    <source>
        <dbReference type="ARBA" id="ARBA00008894"/>
    </source>
</evidence>
<comment type="similarity">
    <text evidence="3">Belongs to the disease resistance NB-LRR family.</text>
</comment>
<reference evidence="13 14" key="1">
    <citation type="submission" date="2024-01" db="EMBL/GenBank/DDBJ databases">
        <title>The complete chloroplast genome sequence of Lithospermum erythrorhizon: insights into the phylogenetic relationship among Boraginaceae species and the maternal lineages of purple gromwells.</title>
        <authorList>
            <person name="Okada T."/>
            <person name="Watanabe K."/>
        </authorList>
    </citation>
    <scope>NUCLEOTIDE SEQUENCE [LARGE SCALE GENOMIC DNA]</scope>
</reference>
<keyword evidence="7" id="KW-0677">Repeat</keyword>
<dbReference type="Gene3D" id="1.10.10.10">
    <property type="entry name" value="Winged helix-like DNA-binding domain superfamily/Winged helix DNA-binding domain"/>
    <property type="match status" value="1"/>
</dbReference>
<dbReference type="GO" id="GO:0005524">
    <property type="term" value="F:ATP binding"/>
    <property type="evidence" value="ECO:0007669"/>
    <property type="project" value="UniProtKB-KW"/>
</dbReference>
<evidence type="ECO:0000256" key="8">
    <source>
        <dbReference type="ARBA" id="ARBA00022741"/>
    </source>
</evidence>
<dbReference type="PANTHER" id="PTHR23155">
    <property type="entry name" value="DISEASE RESISTANCE PROTEIN RP"/>
    <property type="match status" value="1"/>
</dbReference>
<evidence type="ECO:0000313" key="13">
    <source>
        <dbReference type="EMBL" id="GAA0146848.1"/>
    </source>
</evidence>
<dbReference type="InterPro" id="IPR032675">
    <property type="entry name" value="LRR_dom_sf"/>
</dbReference>
<evidence type="ECO:0000256" key="1">
    <source>
        <dbReference type="ARBA" id="ARBA00002074"/>
    </source>
</evidence>
<dbReference type="GO" id="GO:0005737">
    <property type="term" value="C:cytoplasm"/>
    <property type="evidence" value="ECO:0007669"/>
    <property type="project" value="UniProtKB-SubCell"/>
</dbReference>
<comment type="subcellular location">
    <subcellularLocation>
        <location evidence="2">Cytoplasm</location>
    </subcellularLocation>
</comment>
<evidence type="ECO:0000256" key="2">
    <source>
        <dbReference type="ARBA" id="ARBA00004496"/>
    </source>
</evidence>
<feature type="domain" description="Disease resistance protein winged helix" evidence="12">
    <location>
        <begin position="754"/>
        <end position="826"/>
    </location>
</feature>
<keyword evidence="6" id="KW-0381">Hypersensitive response</keyword>
<keyword evidence="14" id="KW-1185">Reference proteome</keyword>
<protein>
    <submittedName>
        <fullName evidence="13">Antimicrobial response protein</fullName>
    </submittedName>
</protein>
<dbReference type="Pfam" id="PF00931">
    <property type="entry name" value="NB-ARC"/>
    <property type="match status" value="1"/>
</dbReference>
<dbReference type="Proteomes" id="UP001454036">
    <property type="component" value="Unassembled WGS sequence"/>
</dbReference>
<evidence type="ECO:0000256" key="10">
    <source>
        <dbReference type="ARBA" id="ARBA00022840"/>
    </source>
</evidence>
<keyword evidence="10" id="KW-0067">ATP-binding</keyword>
<keyword evidence="5" id="KW-0433">Leucine-rich repeat</keyword>
<dbReference type="PRINTS" id="PR00364">
    <property type="entry name" value="DISEASERSIST"/>
</dbReference>
<dbReference type="Pfam" id="PF23559">
    <property type="entry name" value="WHD_DRP"/>
    <property type="match status" value="1"/>
</dbReference>
<evidence type="ECO:0000313" key="14">
    <source>
        <dbReference type="Proteomes" id="UP001454036"/>
    </source>
</evidence>
<dbReference type="GO" id="GO:0009626">
    <property type="term" value="P:plant-type hypersensitive response"/>
    <property type="evidence" value="ECO:0007669"/>
    <property type="project" value="UniProtKB-KW"/>
</dbReference>
<comment type="caution">
    <text evidence="13">The sequence shown here is derived from an EMBL/GenBank/DDBJ whole genome shotgun (WGS) entry which is preliminary data.</text>
</comment>